<evidence type="ECO:0000256" key="2">
    <source>
        <dbReference type="SAM" id="MobiDB-lite"/>
    </source>
</evidence>
<reference evidence="4 5" key="1">
    <citation type="journal article" date="2019" name="Nat. Ecol. Evol.">
        <title>Megaphylogeny resolves global patterns of mushroom evolution.</title>
        <authorList>
            <person name="Varga T."/>
            <person name="Krizsan K."/>
            <person name="Foldi C."/>
            <person name="Dima B."/>
            <person name="Sanchez-Garcia M."/>
            <person name="Sanchez-Ramirez S."/>
            <person name="Szollosi G.J."/>
            <person name="Szarkandi J.G."/>
            <person name="Papp V."/>
            <person name="Albert L."/>
            <person name="Andreopoulos W."/>
            <person name="Angelini C."/>
            <person name="Antonin V."/>
            <person name="Barry K.W."/>
            <person name="Bougher N.L."/>
            <person name="Buchanan P."/>
            <person name="Buyck B."/>
            <person name="Bense V."/>
            <person name="Catcheside P."/>
            <person name="Chovatia M."/>
            <person name="Cooper J."/>
            <person name="Damon W."/>
            <person name="Desjardin D."/>
            <person name="Finy P."/>
            <person name="Geml J."/>
            <person name="Haridas S."/>
            <person name="Hughes K."/>
            <person name="Justo A."/>
            <person name="Karasinski D."/>
            <person name="Kautmanova I."/>
            <person name="Kiss B."/>
            <person name="Kocsube S."/>
            <person name="Kotiranta H."/>
            <person name="LaButti K.M."/>
            <person name="Lechner B.E."/>
            <person name="Liimatainen K."/>
            <person name="Lipzen A."/>
            <person name="Lukacs Z."/>
            <person name="Mihaltcheva S."/>
            <person name="Morgado L.N."/>
            <person name="Niskanen T."/>
            <person name="Noordeloos M.E."/>
            <person name="Ohm R.A."/>
            <person name="Ortiz-Santana B."/>
            <person name="Ovrebo C."/>
            <person name="Racz N."/>
            <person name="Riley R."/>
            <person name="Savchenko A."/>
            <person name="Shiryaev A."/>
            <person name="Soop K."/>
            <person name="Spirin V."/>
            <person name="Szebenyi C."/>
            <person name="Tomsovsky M."/>
            <person name="Tulloss R.E."/>
            <person name="Uehling J."/>
            <person name="Grigoriev I.V."/>
            <person name="Vagvolgyi C."/>
            <person name="Papp T."/>
            <person name="Martin F.M."/>
            <person name="Miettinen O."/>
            <person name="Hibbett D.S."/>
            <person name="Nagy L.G."/>
        </authorList>
    </citation>
    <scope>NUCLEOTIDE SEQUENCE [LARGE SCALE GENOMIC DNA]</scope>
    <source>
        <strain evidence="4 5">CBS 962.96</strain>
    </source>
</reference>
<evidence type="ECO:0000259" key="3">
    <source>
        <dbReference type="Pfam" id="PF12937"/>
    </source>
</evidence>
<dbReference type="InterPro" id="IPR001810">
    <property type="entry name" value="F-box_dom"/>
</dbReference>
<evidence type="ECO:0000256" key="1">
    <source>
        <dbReference type="SAM" id="Coils"/>
    </source>
</evidence>
<dbReference type="EMBL" id="ML179711">
    <property type="protein sequence ID" value="THU82744.1"/>
    <property type="molecule type" value="Genomic_DNA"/>
</dbReference>
<keyword evidence="1" id="KW-0175">Coiled coil</keyword>
<dbReference type="OrthoDB" id="3266451at2759"/>
<proteinExistence type="predicted"/>
<dbReference type="Pfam" id="PF12937">
    <property type="entry name" value="F-box-like"/>
    <property type="match status" value="1"/>
</dbReference>
<evidence type="ECO:0000313" key="4">
    <source>
        <dbReference type="EMBL" id="THU82744.1"/>
    </source>
</evidence>
<gene>
    <name evidence="4" type="ORF">K435DRAFT_784512</name>
</gene>
<dbReference type="SUPFAM" id="SSF52047">
    <property type="entry name" value="RNI-like"/>
    <property type="match status" value="1"/>
</dbReference>
<accession>A0A4S8L2P7</accession>
<dbReference type="InterPro" id="IPR032675">
    <property type="entry name" value="LRR_dom_sf"/>
</dbReference>
<feature type="region of interest" description="Disordered" evidence="2">
    <location>
        <begin position="1"/>
        <end position="28"/>
    </location>
</feature>
<evidence type="ECO:0000313" key="5">
    <source>
        <dbReference type="Proteomes" id="UP000297245"/>
    </source>
</evidence>
<organism evidence="4 5">
    <name type="scientific">Dendrothele bispora (strain CBS 962.96)</name>
    <dbReference type="NCBI Taxonomy" id="1314807"/>
    <lineage>
        <taxon>Eukaryota</taxon>
        <taxon>Fungi</taxon>
        <taxon>Dikarya</taxon>
        <taxon>Basidiomycota</taxon>
        <taxon>Agaricomycotina</taxon>
        <taxon>Agaricomycetes</taxon>
        <taxon>Agaricomycetidae</taxon>
        <taxon>Agaricales</taxon>
        <taxon>Agaricales incertae sedis</taxon>
        <taxon>Dendrothele</taxon>
    </lineage>
</organism>
<feature type="domain" description="F-box" evidence="3">
    <location>
        <begin position="131"/>
        <end position="190"/>
    </location>
</feature>
<name>A0A4S8L2P7_DENBC</name>
<dbReference type="Gene3D" id="3.80.10.10">
    <property type="entry name" value="Ribonuclease Inhibitor"/>
    <property type="match status" value="1"/>
</dbReference>
<dbReference type="Proteomes" id="UP000297245">
    <property type="component" value="Unassembled WGS sequence"/>
</dbReference>
<sequence length="666" mass="75169">MFASGSKSHFPGRPLKHAKSESSDLTSSYSDSESLAEVDFSPIILCGDCLCTFHCSERACDPLRLSNIRTKHVPSPTESAKIQSYVDDLNEDLSRYYLEIRRLKRVLKRLTQQRDVLERKREESLTLLSPIRRLPPEVLSHIFEYHCQTDAISFGGGILIKAPALTLSHVCSFWRALSLSLPSLWSRLDFNFHFPLAYGPIHLFHLFLQNSESAPLELNLVYPTTGDFLVSRSFLEVSHRWQTVTISSDLDPDLVVDPPQNGFPILTSLSLRNCSSTVLSFFKEAPALRYLSLDGIVPIVGNAIALPFSPIETVVINDQDTLQVFSLLQKLPGLRSVEILECFEYLPQLNLYHIQLEHLTSLTLSTFTCNDILQRITTPVLRSLEISSPVHNNMFGHNGLPFSVQVFVDYLSRSFIHGTSSLEQLLLSRVEISASDLLDILRLTRKLKHLRIRDDITDWVQEEPDMPYVLKERDVGAITNSFLRSLTVRQRGPTSGMEPVLAPELHTIDIVTHPSRIDHGVLADLVASRSQSNLEVGLVSPLRNVSFRQGIIWPPVRELKAHFVRPVVTLQPVMLVDSLDEDGGIGTNFNASAPDLALMNEREISHWRDRVESELGRAEHGPDVQDVGRNEGMVEKVKERIFKYLWWGGSVVTSEFSFVRLISGRH</sequence>
<feature type="coiled-coil region" evidence="1">
    <location>
        <begin position="86"/>
        <end position="127"/>
    </location>
</feature>
<dbReference type="AlphaFoldDB" id="A0A4S8L2P7"/>
<keyword evidence="5" id="KW-1185">Reference proteome</keyword>
<protein>
    <recommendedName>
        <fullName evidence="3">F-box domain-containing protein</fullName>
    </recommendedName>
</protein>
<dbReference type="Gene3D" id="1.20.1280.50">
    <property type="match status" value="1"/>
</dbReference>